<protein>
    <submittedName>
        <fullName evidence="2">PQQ-dependent sugar dehydrogenase</fullName>
    </submittedName>
</protein>
<dbReference type="EMBL" id="JAYFUL010000001">
    <property type="protein sequence ID" value="MEA5256527.1"/>
    <property type="molecule type" value="Genomic_DNA"/>
</dbReference>
<name>A0ABU5QHK0_9BACT</name>
<evidence type="ECO:0000259" key="1">
    <source>
        <dbReference type="Pfam" id="PF23500"/>
    </source>
</evidence>
<gene>
    <name evidence="2" type="ORF">VB264_01955</name>
</gene>
<accession>A0ABU5QHK0</accession>
<evidence type="ECO:0000313" key="3">
    <source>
        <dbReference type="Proteomes" id="UP001304671"/>
    </source>
</evidence>
<dbReference type="PANTHER" id="PTHR33546:SF1">
    <property type="entry name" value="LARGE, MULTIFUNCTIONAL SECRETED PROTEIN"/>
    <property type="match status" value="1"/>
</dbReference>
<dbReference type="PANTHER" id="PTHR33546">
    <property type="entry name" value="LARGE, MULTIFUNCTIONAL SECRETED PROTEIN-RELATED"/>
    <property type="match status" value="1"/>
</dbReference>
<dbReference type="InterPro" id="IPR011041">
    <property type="entry name" value="Quinoprot_gluc/sorb_DH_b-prop"/>
</dbReference>
<sequence>MKNINRLHNTIEYSSRIRIYFSWIFCLLLFTTSLSAQVSVPKDSAANYYEVENITLPDGLVAETGAIGFMPDGRFVACFHRGEVMMYNHKTKQWKMFAEGLHEPLGMMVINNHEMLIMQRPELTRVKDTDGDGVADEYQTVTDDFGMSGNYHEFAFGPIADKQGNLFIALNLASNGAGIRNEIRGKYDSLSRPGRMYSCVPYRGWIMKLGKDGVLKPYAVGFRSPNGLGFDAQGRLLVSDNQGDWLGTSKLYHVEEGKFYGHPAGLIWKEDFPRVVPINLPVAKLDSMRVKESIQFPHGYFANSPTQPVLENTGGKFGMFGGQMLIGDMDHKYVIRLLIEEVGGAMQGACIPLNFSSKMRIGNNRLAFAPDGSLWVGQNDHGWVGARGVQRITWKGKNHLDIMAMNLTKTGFDLTFSLPLDPAKAQELLNYKFRRFYYEYHQAYGSKQFDVQDVPVKSIKVSADGKKVSLELAELKAGYIYELKTGDLQTSDGKYLFNNIICYTLNHLK</sequence>
<dbReference type="InterPro" id="IPR011042">
    <property type="entry name" value="6-blade_b-propeller_TolB-like"/>
</dbReference>
<organism evidence="2 3">
    <name type="scientific">Arcicella aquatica</name>
    <dbReference type="NCBI Taxonomy" id="217141"/>
    <lineage>
        <taxon>Bacteria</taxon>
        <taxon>Pseudomonadati</taxon>
        <taxon>Bacteroidota</taxon>
        <taxon>Cytophagia</taxon>
        <taxon>Cytophagales</taxon>
        <taxon>Flectobacillaceae</taxon>
        <taxon>Arcicella</taxon>
    </lineage>
</organism>
<dbReference type="InterPro" id="IPR055557">
    <property type="entry name" value="DUF7133"/>
</dbReference>
<dbReference type="RefSeq" id="WP_323246301.1">
    <property type="nucleotide sequence ID" value="NZ_JAYFUL010000001.1"/>
</dbReference>
<comment type="caution">
    <text evidence="2">The sequence shown here is derived from an EMBL/GenBank/DDBJ whole genome shotgun (WGS) entry which is preliminary data.</text>
</comment>
<dbReference type="Pfam" id="PF23500">
    <property type="entry name" value="DUF7133"/>
    <property type="match status" value="1"/>
</dbReference>
<reference evidence="2 3" key="1">
    <citation type="submission" date="2023-12" db="EMBL/GenBank/DDBJ databases">
        <title>Novel species of the genus Arcicella isolated from rivers.</title>
        <authorList>
            <person name="Lu H."/>
        </authorList>
    </citation>
    <scope>NUCLEOTIDE SEQUENCE [LARGE SCALE GENOMIC DNA]</scope>
    <source>
        <strain evidence="2 3">LMG 21963</strain>
    </source>
</reference>
<proteinExistence type="predicted"/>
<dbReference type="SUPFAM" id="SSF50952">
    <property type="entry name" value="Soluble quinoprotein glucose dehydrogenase"/>
    <property type="match status" value="1"/>
</dbReference>
<feature type="domain" description="DUF7133" evidence="1">
    <location>
        <begin position="93"/>
        <end position="376"/>
    </location>
</feature>
<dbReference type="Gene3D" id="2.120.10.30">
    <property type="entry name" value="TolB, C-terminal domain"/>
    <property type="match status" value="1"/>
</dbReference>
<dbReference type="Proteomes" id="UP001304671">
    <property type="component" value="Unassembled WGS sequence"/>
</dbReference>
<keyword evidence="3" id="KW-1185">Reference proteome</keyword>
<evidence type="ECO:0000313" key="2">
    <source>
        <dbReference type="EMBL" id="MEA5256527.1"/>
    </source>
</evidence>